<feature type="region of interest" description="Disordered" evidence="1">
    <location>
        <begin position="1"/>
        <end position="20"/>
    </location>
</feature>
<evidence type="ECO:0000313" key="2">
    <source>
        <dbReference type="EMBL" id="CAF9943862.1"/>
    </source>
</evidence>
<dbReference type="EMBL" id="CAJPDR010001390">
    <property type="protein sequence ID" value="CAF9943862.1"/>
    <property type="molecule type" value="Genomic_DNA"/>
</dbReference>
<protein>
    <submittedName>
        <fullName evidence="2">Uncharacterized protein</fullName>
    </submittedName>
</protein>
<accession>A0A8H3PL20</accession>
<dbReference type="AlphaFoldDB" id="A0A8H3PL20"/>
<evidence type="ECO:0000313" key="3">
    <source>
        <dbReference type="Proteomes" id="UP000664203"/>
    </source>
</evidence>
<gene>
    <name evidence="2" type="ORF">ALECFALPRED_001630</name>
</gene>
<name>A0A8H3PL20_9LECA</name>
<sequence>MVPLSIEAKDEDAEQDNNKKPVIKSLLREEYRRESPDAGILARVMKPDVGKMAMRQKSLLAGGKDVLEPRENGAPLFK</sequence>
<evidence type="ECO:0000256" key="1">
    <source>
        <dbReference type="SAM" id="MobiDB-lite"/>
    </source>
</evidence>
<organism evidence="2 3">
    <name type="scientific">Alectoria fallacina</name>
    <dbReference type="NCBI Taxonomy" id="1903189"/>
    <lineage>
        <taxon>Eukaryota</taxon>
        <taxon>Fungi</taxon>
        <taxon>Dikarya</taxon>
        <taxon>Ascomycota</taxon>
        <taxon>Pezizomycotina</taxon>
        <taxon>Lecanoromycetes</taxon>
        <taxon>OSLEUM clade</taxon>
        <taxon>Lecanoromycetidae</taxon>
        <taxon>Lecanorales</taxon>
        <taxon>Lecanorineae</taxon>
        <taxon>Parmeliaceae</taxon>
        <taxon>Alectoria</taxon>
    </lineage>
</organism>
<comment type="caution">
    <text evidence="2">The sequence shown here is derived from an EMBL/GenBank/DDBJ whole genome shotgun (WGS) entry which is preliminary data.</text>
</comment>
<dbReference type="Proteomes" id="UP000664203">
    <property type="component" value="Unassembled WGS sequence"/>
</dbReference>
<reference evidence="2" key="1">
    <citation type="submission" date="2021-03" db="EMBL/GenBank/DDBJ databases">
        <authorList>
            <person name="Tagirdzhanova G."/>
        </authorList>
    </citation>
    <scope>NUCLEOTIDE SEQUENCE</scope>
</reference>
<keyword evidence="3" id="KW-1185">Reference proteome</keyword>
<proteinExistence type="predicted"/>